<name>A0ABU4V8S3_9PSEU</name>
<dbReference type="RefSeq" id="WP_319979404.1">
    <property type="nucleotide sequence ID" value="NZ_JAXAVU010000014.1"/>
</dbReference>
<organism evidence="1 2">
    <name type="scientific">Lentzea sokolovensis</name>
    <dbReference type="NCBI Taxonomy" id="3095429"/>
    <lineage>
        <taxon>Bacteria</taxon>
        <taxon>Bacillati</taxon>
        <taxon>Actinomycetota</taxon>
        <taxon>Actinomycetes</taxon>
        <taxon>Pseudonocardiales</taxon>
        <taxon>Pseudonocardiaceae</taxon>
        <taxon>Lentzea</taxon>
    </lineage>
</organism>
<proteinExistence type="predicted"/>
<accession>A0ABU4V8S3</accession>
<reference evidence="1 2" key="1">
    <citation type="submission" date="2023-11" db="EMBL/GenBank/DDBJ databases">
        <title>Lentzea sokolovensis, sp. nov., Lentzea kristufkii, sp. nov., and Lentzea miocenensis, sp. nov., rare actinobacteria from Sokolov Coal Basin, Miocene lacustrine sediment, Czech Republic.</title>
        <authorList>
            <person name="Lara A."/>
            <person name="Kotroba L."/>
            <person name="Nouioui I."/>
            <person name="Neumann-Schaal M."/>
            <person name="Mast Y."/>
            <person name="Chronakova A."/>
        </authorList>
    </citation>
    <scope>NUCLEOTIDE SEQUENCE [LARGE SCALE GENOMIC DNA]</scope>
    <source>
        <strain evidence="1 2">BCCO 10_0061</strain>
    </source>
</reference>
<protein>
    <recommendedName>
        <fullName evidence="3">AAA+ ATPase domain-containing protein</fullName>
    </recommendedName>
</protein>
<dbReference type="InterPro" id="IPR027417">
    <property type="entry name" value="P-loop_NTPase"/>
</dbReference>
<dbReference type="EMBL" id="JAXAVU010000014">
    <property type="protein sequence ID" value="MDX8147348.1"/>
    <property type="molecule type" value="Genomic_DNA"/>
</dbReference>
<sequence>MRTMRRDSGRPSVVNPFVVPGWEESPLRPLCPWRYTAHDEFYVDVNHTLAAFQEYTRRMATAETLREDGRLVLVTGESGCGKTALINRCAHWTRGRLAEHELSGVIVDLTRDGSQQSVDERMRLVTERLLDELAHNGLLSPEALAGFEGVRPGRVYAGLGNVLPGNVVLIVLLPPAEVIGEIVAYAGLARRRLLFFAESSYLDHAQVSRVRESVPEPPITLSVGPLNPGDVQRFVEDRLDRHRRRGNYPRISVETMNKAAMPLRSIAQLQLILCEVYEERSRQNSGYTDDDWVTYEDITRLFYEKLLDDLRIR</sequence>
<evidence type="ECO:0000313" key="2">
    <source>
        <dbReference type="Proteomes" id="UP001285352"/>
    </source>
</evidence>
<evidence type="ECO:0008006" key="3">
    <source>
        <dbReference type="Google" id="ProtNLM"/>
    </source>
</evidence>
<comment type="caution">
    <text evidence="1">The sequence shown here is derived from an EMBL/GenBank/DDBJ whole genome shotgun (WGS) entry which is preliminary data.</text>
</comment>
<dbReference type="Proteomes" id="UP001285352">
    <property type="component" value="Unassembled WGS sequence"/>
</dbReference>
<gene>
    <name evidence="1" type="ORF">SK854_34925</name>
</gene>
<evidence type="ECO:0000313" key="1">
    <source>
        <dbReference type="EMBL" id="MDX8147348.1"/>
    </source>
</evidence>
<dbReference type="SUPFAM" id="SSF52540">
    <property type="entry name" value="P-loop containing nucleoside triphosphate hydrolases"/>
    <property type="match status" value="1"/>
</dbReference>
<keyword evidence="2" id="KW-1185">Reference proteome</keyword>